<reference evidence="3" key="1">
    <citation type="journal article" date="2010" name="Science">
        <title>Signatures of adaptation to obligate biotrophy in the Hyaloperonospora arabidopsidis genome.</title>
        <authorList>
            <person name="Baxter L."/>
            <person name="Tripathy S."/>
            <person name="Ishaque N."/>
            <person name="Boot N."/>
            <person name="Cabral A."/>
            <person name="Kemen E."/>
            <person name="Thines M."/>
            <person name="Ah-Fong A."/>
            <person name="Anderson R."/>
            <person name="Badejoko W."/>
            <person name="Bittner-Eddy P."/>
            <person name="Boore J.L."/>
            <person name="Chibucos M.C."/>
            <person name="Coates M."/>
            <person name="Dehal P."/>
            <person name="Delehaunty K."/>
            <person name="Dong S."/>
            <person name="Downton P."/>
            <person name="Dumas B."/>
            <person name="Fabro G."/>
            <person name="Fronick C."/>
            <person name="Fuerstenberg S.I."/>
            <person name="Fulton L."/>
            <person name="Gaulin E."/>
            <person name="Govers F."/>
            <person name="Hughes L."/>
            <person name="Humphray S."/>
            <person name="Jiang R.H."/>
            <person name="Judelson H."/>
            <person name="Kamoun S."/>
            <person name="Kyung K."/>
            <person name="Meijer H."/>
            <person name="Minx P."/>
            <person name="Morris P."/>
            <person name="Nelson J."/>
            <person name="Phuntumart V."/>
            <person name="Qutob D."/>
            <person name="Rehmany A."/>
            <person name="Rougon-Cardoso A."/>
            <person name="Ryden P."/>
            <person name="Torto-Alalibo T."/>
            <person name="Studholme D."/>
            <person name="Wang Y."/>
            <person name="Win J."/>
            <person name="Wood J."/>
            <person name="Clifton S.W."/>
            <person name="Rogers J."/>
            <person name="Van den Ackerveken G."/>
            <person name="Jones J.D."/>
            <person name="McDowell J.M."/>
            <person name="Beynon J."/>
            <person name="Tyler B.M."/>
        </authorList>
    </citation>
    <scope>NUCLEOTIDE SEQUENCE [LARGE SCALE GENOMIC DNA]</scope>
    <source>
        <strain evidence="3">Emoy2</strain>
    </source>
</reference>
<keyword evidence="3" id="KW-1185">Reference proteome</keyword>
<feature type="region of interest" description="Disordered" evidence="1">
    <location>
        <begin position="1"/>
        <end position="71"/>
    </location>
</feature>
<dbReference type="VEuPathDB" id="FungiDB:HpaG807715"/>
<dbReference type="Proteomes" id="UP000011713">
    <property type="component" value="Unassembled WGS sequence"/>
</dbReference>
<dbReference type="InParanoid" id="M4BMS8"/>
<protein>
    <submittedName>
        <fullName evidence="2">Uncharacterized protein</fullName>
    </submittedName>
</protein>
<dbReference type="HOGENOM" id="CLU_2745482_0_0_1"/>
<reference evidence="2" key="2">
    <citation type="submission" date="2015-06" db="UniProtKB">
        <authorList>
            <consortium name="EnsemblProtists"/>
        </authorList>
    </citation>
    <scope>IDENTIFICATION</scope>
    <source>
        <strain evidence="2">Emoy2</strain>
    </source>
</reference>
<evidence type="ECO:0000256" key="1">
    <source>
        <dbReference type="SAM" id="MobiDB-lite"/>
    </source>
</evidence>
<dbReference type="AlphaFoldDB" id="M4BMS8"/>
<evidence type="ECO:0000313" key="3">
    <source>
        <dbReference type="Proteomes" id="UP000011713"/>
    </source>
</evidence>
<dbReference type="EnsemblProtists" id="HpaT807715">
    <property type="protein sequence ID" value="HpaP807715"/>
    <property type="gene ID" value="HpaG807715"/>
</dbReference>
<dbReference type="EMBL" id="JH598432">
    <property type="status" value="NOT_ANNOTATED_CDS"/>
    <property type="molecule type" value="Genomic_DNA"/>
</dbReference>
<organism evidence="2 3">
    <name type="scientific">Hyaloperonospora arabidopsidis (strain Emoy2)</name>
    <name type="common">Downy mildew agent</name>
    <name type="synonym">Peronospora arabidopsidis</name>
    <dbReference type="NCBI Taxonomy" id="559515"/>
    <lineage>
        <taxon>Eukaryota</taxon>
        <taxon>Sar</taxon>
        <taxon>Stramenopiles</taxon>
        <taxon>Oomycota</taxon>
        <taxon>Peronosporomycetes</taxon>
        <taxon>Peronosporales</taxon>
        <taxon>Peronosporaceae</taxon>
        <taxon>Hyaloperonospora</taxon>
    </lineage>
</organism>
<accession>M4BMS8</accession>
<evidence type="ECO:0000313" key="2">
    <source>
        <dbReference type="EnsemblProtists" id="HpaP807715"/>
    </source>
</evidence>
<sequence length="71" mass="7370">MMPKCLGRPTIEGNTARGASSPANPALHMPEPLSTTRAWTSSSAMGKEGEEEEEGGGKSLVDLVGTEQIGK</sequence>
<name>M4BMS8_HYAAE</name>
<feature type="compositionally biased region" description="Polar residues" evidence="1">
    <location>
        <begin position="33"/>
        <end position="44"/>
    </location>
</feature>
<proteinExistence type="predicted"/>